<dbReference type="InterPro" id="IPR028013">
    <property type="entry name" value="DUF4437"/>
</dbReference>
<evidence type="ECO:0000256" key="1">
    <source>
        <dbReference type="SAM" id="SignalP"/>
    </source>
</evidence>
<feature type="signal peptide" evidence="1">
    <location>
        <begin position="1"/>
        <end position="25"/>
    </location>
</feature>
<dbReference type="Proteomes" id="UP001229355">
    <property type="component" value="Chromosome 2"/>
</dbReference>
<evidence type="ECO:0000313" key="2">
    <source>
        <dbReference type="EMBL" id="WEX91115.1"/>
    </source>
</evidence>
<gene>
    <name evidence="2" type="ORF">PZN02_004737</name>
</gene>
<dbReference type="Pfam" id="PF14499">
    <property type="entry name" value="DUF4437"/>
    <property type="match status" value="1"/>
</dbReference>
<proteinExistence type="predicted"/>
<name>A0ABY8DJL4_9HYPH</name>
<keyword evidence="3" id="KW-1185">Reference proteome</keyword>
<reference evidence="2 3" key="1">
    <citation type="submission" date="2023-03" db="EMBL/GenBank/DDBJ databases">
        <authorList>
            <person name="Kaur S."/>
            <person name="Espinosa-Saiz D."/>
            <person name="Velazquez E."/>
            <person name="Menendez E."/>
            <person name="diCenzo G.C."/>
        </authorList>
    </citation>
    <scope>NUCLEOTIDE SEQUENCE [LARGE SCALE GENOMIC DNA]</scope>
    <source>
        <strain evidence="2 3">LMG 24692</strain>
    </source>
</reference>
<dbReference type="InterPro" id="IPR014710">
    <property type="entry name" value="RmlC-like_jellyroll"/>
</dbReference>
<feature type="chain" id="PRO_5046251397" evidence="1">
    <location>
        <begin position="26"/>
        <end position="158"/>
    </location>
</feature>
<accession>A0ABY8DJL4</accession>
<dbReference type="InterPro" id="IPR011051">
    <property type="entry name" value="RmlC_Cupin_sf"/>
</dbReference>
<keyword evidence="1" id="KW-0732">Signal</keyword>
<dbReference type="RefSeq" id="WP_280663080.1">
    <property type="nucleotide sequence ID" value="NZ_CP120374.1"/>
</dbReference>
<protein>
    <submittedName>
        <fullName evidence="2">Cupin domain-containing protein</fullName>
    </submittedName>
</protein>
<dbReference type="CDD" id="cd06989">
    <property type="entry name" value="cupin_DRT102"/>
    <property type="match status" value="1"/>
</dbReference>
<organism evidence="2 3">
    <name type="scientific">Sinorhizobium garamanticum</name>
    <dbReference type="NCBI Taxonomy" id="680247"/>
    <lineage>
        <taxon>Bacteria</taxon>
        <taxon>Pseudomonadati</taxon>
        <taxon>Pseudomonadota</taxon>
        <taxon>Alphaproteobacteria</taxon>
        <taxon>Hyphomicrobiales</taxon>
        <taxon>Rhizobiaceae</taxon>
        <taxon>Sinorhizobium/Ensifer group</taxon>
        <taxon>Sinorhizobium</taxon>
    </lineage>
</organism>
<dbReference type="EMBL" id="CP120374">
    <property type="protein sequence ID" value="WEX91115.1"/>
    <property type="molecule type" value="Genomic_DNA"/>
</dbReference>
<sequence>MKIAQAFMIGTAALAASLFVVPAQAGEKHVLFSPDNIQWGPAPPVLPKGAQAAVLFGDPTKEGQFALRIKVPAGYHVPPHSHPVDENVTVISGTFKLGMGETADQSKAEALPAGSFISLPPGMNHYVYTDEETVVQINTMGPWALDYVNPQDDPRKKM</sequence>
<dbReference type="Gene3D" id="2.60.120.10">
    <property type="entry name" value="Jelly Rolls"/>
    <property type="match status" value="1"/>
</dbReference>
<dbReference type="SUPFAM" id="SSF51182">
    <property type="entry name" value="RmlC-like cupins"/>
    <property type="match status" value="1"/>
</dbReference>
<evidence type="ECO:0000313" key="3">
    <source>
        <dbReference type="Proteomes" id="UP001229355"/>
    </source>
</evidence>